<name>F8NVK1_SERL9</name>
<protein>
    <submittedName>
        <fullName evidence="1">Uncharacterized protein</fullName>
    </submittedName>
</protein>
<sequence>MDICMRRLLAVLRPYRSVWIGYNHDKTTYLNRSSARFASSGPSIAGGKRELNVQCGLISFSDITFILITTNPLAS</sequence>
<reference evidence="2" key="1">
    <citation type="journal article" date="2011" name="Science">
        <title>The plant cell wall-decomposing machinery underlies the functional diversity of forest fungi.</title>
        <authorList>
            <person name="Eastwood D.C."/>
            <person name="Floudas D."/>
            <person name="Binder M."/>
            <person name="Majcherczyk A."/>
            <person name="Schneider P."/>
            <person name="Aerts A."/>
            <person name="Asiegbu F.O."/>
            <person name="Baker S.E."/>
            <person name="Barry K."/>
            <person name="Bendiksby M."/>
            <person name="Blumentritt M."/>
            <person name="Coutinho P.M."/>
            <person name="Cullen D."/>
            <person name="de Vries R.P."/>
            <person name="Gathman A."/>
            <person name="Goodell B."/>
            <person name="Henrissat B."/>
            <person name="Ihrmark K."/>
            <person name="Kauserud H."/>
            <person name="Kohler A."/>
            <person name="LaButti K."/>
            <person name="Lapidus A."/>
            <person name="Lavin J.L."/>
            <person name="Lee Y.-H."/>
            <person name="Lindquist E."/>
            <person name="Lilly W."/>
            <person name="Lucas S."/>
            <person name="Morin E."/>
            <person name="Murat C."/>
            <person name="Oguiza J.A."/>
            <person name="Park J."/>
            <person name="Pisabarro A.G."/>
            <person name="Riley R."/>
            <person name="Rosling A."/>
            <person name="Salamov A."/>
            <person name="Schmidt O."/>
            <person name="Schmutz J."/>
            <person name="Skrede I."/>
            <person name="Stenlid J."/>
            <person name="Wiebenga A."/>
            <person name="Xie X."/>
            <person name="Kuees U."/>
            <person name="Hibbett D.S."/>
            <person name="Hoffmeister D."/>
            <person name="Hoegberg N."/>
            <person name="Martin F."/>
            <person name="Grigoriev I.V."/>
            <person name="Watkinson S.C."/>
        </authorList>
    </citation>
    <scope>NUCLEOTIDE SEQUENCE [LARGE SCALE GENOMIC DNA]</scope>
    <source>
        <strain evidence="2">S7.9</strain>
    </source>
</reference>
<gene>
    <name evidence="1" type="ORF">SERLADRAFT_388912</name>
</gene>
<dbReference type="EMBL" id="GL945433">
    <property type="protein sequence ID" value="EGO26049.1"/>
    <property type="molecule type" value="Genomic_DNA"/>
</dbReference>
<dbReference type="AlphaFoldDB" id="F8NVK1"/>
<dbReference type="KEGG" id="sla:SERLADRAFT_388912"/>
<dbReference type="GeneID" id="18811360"/>
<accession>F8NVK1</accession>
<evidence type="ECO:0000313" key="1">
    <source>
        <dbReference type="EMBL" id="EGO26049.1"/>
    </source>
</evidence>
<organism evidence="2">
    <name type="scientific">Serpula lacrymans var. lacrymans (strain S7.9)</name>
    <name type="common">Dry rot fungus</name>
    <dbReference type="NCBI Taxonomy" id="578457"/>
    <lineage>
        <taxon>Eukaryota</taxon>
        <taxon>Fungi</taxon>
        <taxon>Dikarya</taxon>
        <taxon>Basidiomycota</taxon>
        <taxon>Agaricomycotina</taxon>
        <taxon>Agaricomycetes</taxon>
        <taxon>Agaricomycetidae</taxon>
        <taxon>Boletales</taxon>
        <taxon>Coniophorineae</taxon>
        <taxon>Serpulaceae</taxon>
        <taxon>Serpula</taxon>
    </lineage>
</organism>
<proteinExistence type="predicted"/>
<dbReference type="RefSeq" id="XP_007318171.1">
    <property type="nucleotide sequence ID" value="XM_007318109.1"/>
</dbReference>
<dbReference type="Proteomes" id="UP000008064">
    <property type="component" value="Unassembled WGS sequence"/>
</dbReference>
<evidence type="ECO:0000313" key="2">
    <source>
        <dbReference type="Proteomes" id="UP000008064"/>
    </source>
</evidence>
<dbReference type="HOGENOM" id="CLU_2672623_0_0_1"/>